<evidence type="ECO:0000259" key="1">
    <source>
        <dbReference type="Pfam" id="PF02698"/>
    </source>
</evidence>
<dbReference type="PANTHER" id="PTHR30336:SF20">
    <property type="entry name" value="DUF218 DOMAIN-CONTAINING PROTEIN"/>
    <property type="match status" value="1"/>
</dbReference>
<dbReference type="GO" id="GO:0005886">
    <property type="term" value="C:plasma membrane"/>
    <property type="evidence" value="ECO:0007669"/>
    <property type="project" value="TreeGrafter"/>
</dbReference>
<gene>
    <name evidence="2" type="ORF">DLM_3164</name>
</gene>
<evidence type="ECO:0000313" key="3">
    <source>
        <dbReference type="Proteomes" id="UP000198290"/>
    </source>
</evidence>
<sequence length="240" mass="26581">MPMNHAQDRPTLTLQLAGRLWDFLSAGRGHQACDVLVVCGSYDLRVMDHAAALLQQGIAPHMLISGNTGNWTRDLWNRPEAEVFAERAQALGVKRQQILLEPQARSFAENLALARAMCPDARRVTFVTKPNSVRRVTQTQPIHWPDIDCAVDAPDFAFPWGVSNMVGVFGLIEEMVGDVHRLLRYPRLGFQQALPIPDEVLDAWQQLIALGYNRHLLRGSALDDLPTASGASTANRSRAG</sequence>
<dbReference type="InterPro" id="IPR014729">
    <property type="entry name" value="Rossmann-like_a/b/a_fold"/>
</dbReference>
<proteinExistence type="predicted"/>
<dbReference type="STRING" id="332411.VI06_13090"/>
<reference evidence="3" key="3">
    <citation type="journal article" date="2017" name="Plant Physiol. Biochem.">
        <title>Differential oxidative and antioxidative response of duckweed Lemna minor toward plant growth promoting/inhibiting bacteria.</title>
        <authorList>
            <person name="Ishizawa H."/>
            <person name="Kuroda M."/>
            <person name="Morikawa M."/>
            <person name="Ike M."/>
        </authorList>
    </citation>
    <scope>NUCLEOTIDE SEQUENCE [LARGE SCALE GENOMIC DNA]</scope>
    <source>
        <strain evidence="3">H3</strain>
    </source>
</reference>
<name>A0A3G9GKN4_9NEIS</name>
<dbReference type="InterPro" id="IPR051599">
    <property type="entry name" value="Cell_Envelope_Assoc"/>
</dbReference>
<dbReference type="InterPro" id="IPR003848">
    <property type="entry name" value="DUF218"/>
</dbReference>
<dbReference type="Proteomes" id="UP000198290">
    <property type="component" value="Chromosome"/>
</dbReference>
<organism evidence="2 3">
    <name type="scientific">Aquitalea magnusonii</name>
    <dbReference type="NCBI Taxonomy" id="332411"/>
    <lineage>
        <taxon>Bacteria</taxon>
        <taxon>Pseudomonadati</taxon>
        <taxon>Pseudomonadota</taxon>
        <taxon>Betaproteobacteria</taxon>
        <taxon>Neisseriales</taxon>
        <taxon>Chromobacteriaceae</taxon>
        <taxon>Aquitalea</taxon>
    </lineage>
</organism>
<dbReference type="Pfam" id="PF02698">
    <property type="entry name" value="DUF218"/>
    <property type="match status" value="1"/>
</dbReference>
<keyword evidence="3" id="KW-1185">Reference proteome</keyword>
<dbReference type="Gene3D" id="3.40.50.620">
    <property type="entry name" value="HUPs"/>
    <property type="match status" value="1"/>
</dbReference>
<dbReference type="EMBL" id="AP018823">
    <property type="protein sequence ID" value="BBF86761.1"/>
    <property type="molecule type" value="Genomic_DNA"/>
</dbReference>
<feature type="domain" description="DUF218" evidence="1">
    <location>
        <begin position="34"/>
        <end position="137"/>
    </location>
</feature>
<evidence type="ECO:0000313" key="2">
    <source>
        <dbReference type="EMBL" id="BBF86761.1"/>
    </source>
</evidence>
<reference evidence="3" key="1">
    <citation type="journal article" date="2017" name="Biotechnol. Biofuels">
        <title>Evaluation of environmental bacterial communities as a factor affecting the growth of duckweed Lemna minor.</title>
        <authorList>
            <person name="Ishizawa H."/>
            <person name="Kuroda M."/>
            <person name="Morikawa M."/>
            <person name="Ike M."/>
        </authorList>
    </citation>
    <scope>NUCLEOTIDE SEQUENCE [LARGE SCALE GENOMIC DNA]</scope>
    <source>
        <strain evidence="3">H3</strain>
    </source>
</reference>
<protein>
    <recommendedName>
        <fullName evidence="1">DUF218 domain-containing protein</fullName>
    </recommendedName>
</protein>
<dbReference type="PANTHER" id="PTHR30336">
    <property type="entry name" value="INNER MEMBRANE PROTEIN, PROBABLE PERMEASE"/>
    <property type="match status" value="1"/>
</dbReference>
<accession>A0A3G9GKN4</accession>
<reference evidence="2 3" key="2">
    <citation type="journal article" date="2017" name="Genome Announc.">
        <title>Draft genome sequence of Aquitalea magnusonii strain H3, a plant growth-promoting bacterium of duckweed Lemna minor.</title>
        <authorList>
            <person name="Ishizawa H."/>
            <person name="Kuroda M."/>
            <person name="Ike M."/>
        </authorList>
    </citation>
    <scope>NUCLEOTIDE SEQUENCE [LARGE SCALE GENOMIC DNA]</scope>
    <source>
        <strain evidence="2 3">H3</strain>
    </source>
</reference>
<dbReference type="CDD" id="cd06259">
    <property type="entry name" value="YdcF-like"/>
    <property type="match status" value="1"/>
</dbReference>
<dbReference type="KEGG" id="amah:DLM_3164"/>
<dbReference type="AlphaFoldDB" id="A0A3G9GKN4"/>